<name>A0ACB0L921_TRIPR</name>
<accession>A0ACB0L921</accession>
<gene>
    <name evidence="1" type="ORF">MILVUS5_LOCUS30162</name>
</gene>
<comment type="caution">
    <text evidence="1">The sequence shown here is derived from an EMBL/GenBank/DDBJ whole genome shotgun (WGS) entry which is preliminary data.</text>
</comment>
<organism evidence="1 2">
    <name type="scientific">Trifolium pratense</name>
    <name type="common">Red clover</name>
    <dbReference type="NCBI Taxonomy" id="57577"/>
    <lineage>
        <taxon>Eukaryota</taxon>
        <taxon>Viridiplantae</taxon>
        <taxon>Streptophyta</taxon>
        <taxon>Embryophyta</taxon>
        <taxon>Tracheophyta</taxon>
        <taxon>Spermatophyta</taxon>
        <taxon>Magnoliopsida</taxon>
        <taxon>eudicotyledons</taxon>
        <taxon>Gunneridae</taxon>
        <taxon>Pentapetalae</taxon>
        <taxon>rosids</taxon>
        <taxon>fabids</taxon>
        <taxon>Fabales</taxon>
        <taxon>Fabaceae</taxon>
        <taxon>Papilionoideae</taxon>
        <taxon>50 kb inversion clade</taxon>
        <taxon>NPAAA clade</taxon>
        <taxon>Hologalegina</taxon>
        <taxon>IRL clade</taxon>
        <taxon>Trifolieae</taxon>
        <taxon>Trifolium</taxon>
    </lineage>
</organism>
<protein>
    <submittedName>
        <fullName evidence="1">Uncharacterized protein</fullName>
    </submittedName>
</protein>
<evidence type="ECO:0000313" key="2">
    <source>
        <dbReference type="Proteomes" id="UP001177021"/>
    </source>
</evidence>
<keyword evidence="2" id="KW-1185">Reference proteome</keyword>
<dbReference type="EMBL" id="CASHSV030000409">
    <property type="protein sequence ID" value="CAJ2665110.1"/>
    <property type="molecule type" value="Genomic_DNA"/>
</dbReference>
<dbReference type="Proteomes" id="UP001177021">
    <property type="component" value="Unassembled WGS sequence"/>
</dbReference>
<evidence type="ECO:0000313" key="1">
    <source>
        <dbReference type="EMBL" id="CAJ2665110.1"/>
    </source>
</evidence>
<sequence>MSHSVKIYDTCIGCTQCVRACPTDELEMIPWDGCKAKQIASAPRTEDCVGQIGYALVPMIARGMMLGPNQPVILHMLDIEPGLEALKGVKMKLIDGVFATADVVEACKDVNIAVMLGGSPRKEGMERKDVMSKNVSIYKAQASTLEEHAALDCKVLVVANPANTNALILKEFAPSIPEKNITCLTRLDHNRALGQISEKLNVHVSDVKNVIIWGNHSSTQYPDVNHATVATSNGHKPVRELVADDNWLNSEFITTVEQCGGAIIKANKLSSALSAASAACDHIHDWVLGTPKGTWVSMGVYCDGSYDIQSGLIYSFPVTCDKGE</sequence>
<proteinExistence type="predicted"/>
<reference evidence="1" key="1">
    <citation type="submission" date="2023-10" db="EMBL/GenBank/DDBJ databases">
        <authorList>
            <person name="Rodriguez Cubillos JULIANA M."/>
            <person name="De Vega J."/>
        </authorList>
    </citation>
    <scope>NUCLEOTIDE SEQUENCE</scope>
</reference>